<accession>A0A0H1BUZ0</accession>
<evidence type="ECO:0000313" key="7">
    <source>
        <dbReference type="EMBL" id="KLJ12866.1"/>
    </source>
</evidence>
<dbReference type="PANTHER" id="PTHR45646">
    <property type="entry name" value="SERINE/THREONINE-PROTEIN KINASE DOA-RELATED"/>
    <property type="match status" value="1"/>
</dbReference>
<dbReference type="OrthoDB" id="5979581at2759"/>
<dbReference type="STRING" id="2060906.A0A0H1BUZ0"/>
<dbReference type="Gene3D" id="3.30.200.20">
    <property type="entry name" value="Phosphorylase Kinase, domain 1"/>
    <property type="match status" value="1"/>
</dbReference>
<dbReference type="Pfam" id="PF00069">
    <property type="entry name" value="Pkinase"/>
    <property type="match status" value="1"/>
</dbReference>
<dbReference type="InterPro" id="IPR000719">
    <property type="entry name" value="Prot_kinase_dom"/>
</dbReference>
<dbReference type="PANTHER" id="PTHR45646:SF11">
    <property type="entry name" value="SERINE_THREONINE-PROTEIN KINASE DOA"/>
    <property type="match status" value="1"/>
</dbReference>
<organism evidence="7 8">
    <name type="scientific">Blastomyces silverae</name>
    <dbReference type="NCBI Taxonomy" id="2060906"/>
    <lineage>
        <taxon>Eukaryota</taxon>
        <taxon>Fungi</taxon>
        <taxon>Dikarya</taxon>
        <taxon>Ascomycota</taxon>
        <taxon>Pezizomycotina</taxon>
        <taxon>Eurotiomycetes</taxon>
        <taxon>Eurotiomycetidae</taxon>
        <taxon>Onygenales</taxon>
        <taxon>Ajellomycetaceae</taxon>
        <taxon>Blastomyces</taxon>
    </lineage>
</organism>
<evidence type="ECO:0000256" key="5">
    <source>
        <dbReference type="ARBA" id="ARBA00022840"/>
    </source>
</evidence>
<keyword evidence="8" id="KW-1185">Reference proteome</keyword>
<sequence length="463" mass="52762">MAGVMLRARVKLLPVSFGRVLASQLSHPIRKETLSRAMSSLPSPAREFAKSGFPELSAKKLIEEEDIPSYRAEQFYPVQIGEVFNSRYQVVSKLGFGTSSTVWLCRDLRFAPIIIIIVHKNGEAISDYFSREHRYLTLKVCARKDGKEPREQREIAVSQHLSGFPVEKHAGKDLVRKVVDSFEATGPSGVHQCLLYRPLGMSYTDFLKLFPEKMFPKDLVQRSIQFLLVAVAYLHQCEVVHTDISSNNLLQGVHDDSILSRLEQDEMDHPSARKVLSDRTIYLSRHIPTCTGLPVLCDLGDARIGNHKHRGDIMPGIYRAPEVILGMEWDCKVDIWSVGVMTWDIFEGERLFFAKKDGVLNDEQHLAEMVSLLGPPPPEFIKGNDKCLQYWDDQGSNWKGSVPIPDQSFETREWRLKDGDRTLFLNFLRRVLRWMPEERPSAEELAYDEFLMQPLVESGAISS</sequence>
<dbReference type="InterPro" id="IPR011009">
    <property type="entry name" value="Kinase-like_dom_sf"/>
</dbReference>
<protein>
    <recommendedName>
        <fullName evidence="6">Protein kinase domain-containing protein</fullName>
    </recommendedName>
</protein>
<dbReference type="GO" id="GO:0005634">
    <property type="term" value="C:nucleus"/>
    <property type="evidence" value="ECO:0007669"/>
    <property type="project" value="TreeGrafter"/>
</dbReference>
<dbReference type="GO" id="GO:0004674">
    <property type="term" value="F:protein serine/threonine kinase activity"/>
    <property type="evidence" value="ECO:0007669"/>
    <property type="project" value="UniProtKB-KW"/>
</dbReference>
<feature type="domain" description="Protein kinase" evidence="6">
    <location>
        <begin position="88"/>
        <end position="451"/>
    </location>
</feature>
<dbReference type="GO" id="GO:0005524">
    <property type="term" value="F:ATP binding"/>
    <property type="evidence" value="ECO:0007669"/>
    <property type="project" value="UniProtKB-KW"/>
</dbReference>
<keyword evidence="5" id="KW-0067">ATP-binding</keyword>
<evidence type="ECO:0000256" key="2">
    <source>
        <dbReference type="ARBA" id="ARBA00022679"/>
    </source>
</evidence>
<dbReference type="SMART" id="SM00220">
    <property type="entry name" value="S_TKc"/>
    <property type="match status" value="1"/>
</dbReference>
<dbReference type="EMBL" id="LDEV01000646">
    <property type="protein sequence ID" value="KLJ12866.1"/>
    <property type="molecule type" value="Genomic_DNA"/>
</dbReference>
<evidence type="ECO:0000256" key="3">
    <source>
        <dbReference type="ARBA" id="ARBA00022741"/>
    </source>
</evidence>
<dbReference type="GO" id="GO:0043484">
    <property type="term" value="P:regulation of RNA splicing"/>
    <property type="evidence" value="ECO:0007669"/>
    <property type="project" value="TreeGrafter"/>
</dbReference>
<comment type="caution">
    <text evidence="7">The sequence shown here is derived from an EMBL/GenBank/DDBJ whole genome shotgun (WGS) entry which is preliminary data.</text>
</comment>
<dbReference type="PROSITE" id="PS50011">
    <property type="entry name" value="PROTEIN_KINASE_DOM"/>
    <property type="match status" value="1"/>
</dbReference>
<keyword evidence="2" id="KW-0808">Transferase</keyword>
<dbReference type="Proteomes" id="UP000053573">
    <property type="component" value="Unassembled WGS sequence"/>
</dbReference>
<dbReference type="Gene3D" id="1.10.510.10">
    <property type="entry name" value="Transferase(Phosphotransferase) domain 1"/>
    <property type="match status" value="1"/>
</dbReference>
<evidence type="ECO:0000256" key="4">
    <source>
        <dbReference type="ARBA" id="ARBA00022777"/>
    </source>
</evidence>
<dbReference type="SUPFAM" id="SSF56112">
    <property type="entry name" value="Protein kinase-like (PK-like)"/>
    <property type="match status" value="1"/>
</dbReference>
<evidence type="ECO:0000313" key="8">
    <source>
        <dbReference type="Proteomes" id="UP000053573"/>
    </source>
</evidence>
<gene>
    <name evidence="7" type="ORF">EMPG_09459</name>
</gene>
<name>A0A0H1BUZ0_9EURO</name>
<keyword evidence="1" id="KW-0723">Serine/threonine-protein kinase</keyword>
<dbReference type="InterPro" id="IPR051175">
    <property type="entry name" value="CLK_kinases"/>
</dbReference>
<evidence type="ECO:0000259" key="6">
    <source>
        <dbReference type="PROSITE" id="PS50011"/>
    </source>
</evidence>
<dbReference type="AlphaFoldDB" id="A0A0H1BUZ0"/>
<keyword evidence="4" id="KW-0418">Kinase</keyword>
<reference evidence="8" key="1">
    <citation type="journal article" date="2015" name="PLoS Genet.">
        <title>The dynamic genome and transcriptome of the human fungal pathogen Blastomyces and close relative Emmonsia.</title>
        <authorList>
            <person name="Munoz J.F."/>
            <person name="Gauthier G.M."/>
            <person name="Desjardins C.A."/>
            <person name="Gallo J.E."/>
            <person name="Holder J."/>
            <person name="Sullivan T.D."/>
            <person name="Marty A.J."/>
            <person name="Carmen J.C."/>
            <person name="Chen Z."/>
            <person name="Ding L."/>
            <person name="Gujja S."/>
            <person name="Magrini V."/>
            <person name="Misas E."/>
            <person name="Mitreva M."/>
            <person name="Priest M."/>
            <person name="Saif S."/>
            <person name="Whiston E.A."/>
            <person name="Young S."/>
            <person name="Zeng Q."/>
            <person name="Goldman W.E."/>
            <person name="Mardis E.R."/>
            <person name="Taylor J.W."/>
            <person name="McEwen J.G."/>
            <person name="Clay O.K."/>
            <person name="Klein B.S."/>
            <person name="Cuomo C.A."/>
        </authorList>
    </citation>
    <scope>NUCLEOTIDE SEQUENCE [LARGE SCALE GENOMIC DNA]</scope>
    <source>
        <strain evidence="8">UAMH 139</strain>
    </source>
</reference>
<proteinExistence type="predicted"/>
<keyword evidence="3" id="KW-0547">Nucleotide-binding</keyword>
<evidence type="ECO:0000256" key="1">
    <source>
        <dbReference type="ARBA" id="ARBA00022527"/>
    </source>
</evidence>